<comment type="subcellular location">
    <subcellularLocation>
        <location evidence="1">Cell membrane</location>
        <topology evidence="1">Multi-pass membrane protein</topology>
    </subcellularLocation>
</comment>
<evidence type="ECO:0000256" key="4">
    <source>
        <dbReference type="ARBA" id="ARBA00022989"/>
    </source>
</evidence>
<feature type="transmembrane region" description="Helical" evidence="6">
    <location>
        <begin position="85"/>
        <end position="105"/>
    </location>
</feature>
<keyword evidence="8" id="KW-1185">Reference proteome</keyword>
<sequence length="299" mass="31685">MSLIISAIGQGLLWAVIGVGLYLTFRILDFPDMTVEGTFPMGAATAVTAIAHGYSPIIATIMAFLVGCLAGLVTGLLYTKAKIPVLLAGILVMTASYSIDLRIMGKPNQSLLGLPTLLNGHFFQSLPPYFDSVALGLIIIVIVTIVLVYFLQTDLGQAFIATGDNENMAESLGINTDNMKIMGVSVSNGLIALGGALVAQNNGYSDVNMGIGIIVVALASIIIGEVVFGDLTMVQRLIAVTIGSIIYRLVLLLVLQLGFNATDLNLISSVLLAIFMGVPALEKKFHLKHVLKRGLKNHD</sequence>
<accession>A0ABY4PFV2</accession>
<dbReference type="CDD" id="cd06574">
    <property type="entry name" value="TM_PBP1_branched-chain-AA_like"/>
    <property type="match status" value="1"/>
</dbReference>
<keyword evidence="2" id="KW-1003">Cell membrane</keyword>
<dbReference type="InterPro" id="IPR001851">
    <property type="entry name" value="ABC_transp_permease"/>
</dbReference>
<feature type="transmembrane region" description="Helical" evidence="6">
    <location>
        <begin position="211"/>
        <end position="228"/>
    </location>
</feature>
<dbReference type="EMBL" id="CP093362">
    <property type="protein sequence ID" value="UQS84403.1"/>
    <property type="molecule type" value="Genomic_DNA"/>
</dbReference>
<dbReference type="PANTHER" id="PTHR32196">
    <property type="entry name" value="ABC TRANSPORTER PERMEASE PROTEIN YPHD-RELATED-RELATED"/>
    <property type="match status" value="1"/>
</dbReference>
<keyword evidence="3 6" id="KW-0812">Transmembrane</keyword>
<evidence type="ECO:0000313" key="7">
    <source>
        <dbReference type="EMBL" id="UQS84403.1"/>
    </source>
</evidence>
<evidence type="ECO:0000256" key="2">
    <source>
        <dbReference type="ARBA" id="ARBA00022475"/>
    </source>
</evidence>
<feature type="transmembrane region" description="Helical" evidence="6">
    <location>
        <begin position="12"/>
        <end position="28"/>
    </location>
</feature>
<dbReference type="Proteomes" id="UP000831859">
    <property type="component" value="Chromosome"/>
</dbReference>
<evidence type="ECO:0000256" key="6">
    <source>
        <dbReference type="SAM" id="Phobius"/>
    </source>
</evidence>
<evidence type="ECO:0000256" key="1">
    <source>
        <dbReference type="ARBA" id="ARBA00004651"/>
    </source>
</evidence>
<keyword evidence="5 6" id="KW-0472">Membrane</keyword>
<feature type="transmembrane region" description="Helical" evidence="6">
    <location>
        <begin position="133"/>
        <end position="151"/>
    </location>
</feature>
<protein>
    <submittedName>
        <fullName evidence="7">ABC transporter permease</fullName>
    </submittedName>
</protein>
<proteinExistence type="predicted"/>
<feature type="transmembrane region" description="Helical" evidence="6">
    <location>
        <begin position="237"/>
        <end position="258"/>
    </location>
</feature>
<feature type="transmembrane region" description="Helical" evidence="6">
    <location>
        <begin position="181"/>
        <end position="199"/>
    </location>
</feature>
<gene>
    <name evidence="7" type="ORF">MOO46_03880</name>
</gene>
<dbReference type="Pfam" id="PF02653">
    <property type="entry name" value="BPD_transp_2"/>
    <property type="match status" value="1"/>
</dbReference>
<organism evidence="7 8">
    <name type="scientific">Apilactobacillus apisilvae</name>
    <dbReference type="NCBI Taxonomy" id="2923364"/>
    <lineage>
        <taxon>Bacteria</taxon>
        <taxon>Bacillati</taxon>
        <taxon>Bacillota</taxon>
        <taxon>Bacilli</taxon>
        <taxon>Lactobacillales</taxon>
        <taxon>Lactobacillaceae</taxon>
        <taxon>Apilactobacillus</taxon>
    </lineage>
</organism>
<feature type="transmembrane region" description="Helical" evidence="6">
    <location>
        <begin position="264"/>
        <end position="281"/>
    </location>
</feature>
<feature type="transmembrane region" description="Helical" evidence="6">
    <location>
        <begin position="57"/>
        <end position="78"/>
    </location>
</feature>
<keyword evidence="4 6" id="KW-1133">Transmembrane helix</keyword>
<evidence type="ECO:0000256" key="5">
    <source>
        <dbReference type="ARBA" id="ARBA00023136"/>
    </source>
</evidence>
<reference evidence="7 8" key="1">
    <citation type="journal article" date="2022" name="Int. J. Syst. Evol. Microbiol.">
        <title>Apilactobacillus apisilvae sp. nov., Nicolia spurrieriana gen. nov. sp. nov., Bombilactobacillus folatiphilus sp. nov. and Bombilactobacillus thymidiniphilus sp. nov., four new lactic acid bacterial isolates from stingless bees Tetragonula carbonaria and Austroplebeia australis.</title>
        <authorList>
            <person name="Oliphant S.A."/>
            <person name="Watson-Haigh N.S."/>
            <person name="Sumby K.M."/>
            <person name="Gardner J."/>
            <person name="Groom S."/>
            <person name="Jiranek V."/>
        </authorList>
    </citation>
    <scope>NUCLEOTIDE SEQUENCE [LARGE SCALE GENOMIC DNA]</scope>
    <source>
        <strain evidence="7 8">SG5_A10</strain>
    </source>
</reference>
<evidence type="ECO:0000256" key="3">
    <source>
        <dbReference type="ARBA" id="ARBA00022692"/>
    </source>
</evidence>
<evidence type="ECO:0000313" key="8">
    <source>
        <dbReference type="Proteomes" id="UP000831859"/>
    </source>
</evidence>
<dbReference type="RefSeq" id="WP_249510389.1">
    <property type="nucleotide sequence ID" value="NZ_CP093362.1"/>
</dbReference>
<name>A0ABY4PFV2_9LACO</name>
<dbReference type="PANTHER" id="PTHR32196:SF69">
    <property type="entry name" value="BRANCHED-CHAIN AMINO ACID TRANSPORT SYSTEM, PERMEASE PROTEIN"/>
    <property type="match status" value="1"/>
</dbReference>